<dbReference type="Proteomes" id="UP000065511">
    <property type="component" value="Chromosome"/>
</dbReference>
<dbReference type="OrthoDB" id="9977467at2"/>
<proteinExistence type="predicted"/>
<dbReference type="RefSeq" id="WP_071877482.1">
    <property type="nucleotide sequence ID" value="NZ_JXLC01000009.1"/>
</dbReference>
<evidence type="ECO:0000313" key="1">
    <source>
        <dbReference type="EMBL" id="ALS01486.1"/>
    </source>
</evidence>
<dbReference type="Proteomes" id="UP000183039">
    <property type="component" value="Unassembled WGS sequence"/>
</dbReference>
<evidence type="ECO:0000313" key="4">
    <source>
        <dbReference type="Proteomes" id="UP000183039"/>
    </source>
</evidence>
<dbReference type="EMBL" id="JXLC01000009">
    <property type="protein sequence ID" value="OJG91913.1"/>
    <property type="molecule type" value="Genomic_DNA"/>
</dbReference>
<gene>
    <name evidence="1" type="ORF">ATZ33_08930</name>
    <name evidence="2" type="ORF">RV15_GL003558</name>
</gene>
<dbReference type="AlphaFoldDB" id="A0A0S3KB63"/>
<dbReference type="EMBL" id="CP013614">
    <property type="protein sequence ID" value="ALS01486.1"/>
    <property type="molecule type" value="Genomic_DNA"/>
</dbReference>
<accession>A0A0S3KB63</accession>
<reference evidence="2 4" key="1">
    <citation type="submission" date="2014-12" db="EMBL/GenBank/DDBJ databases">
        <title>Draft genome sequences of 29 type strains of Enterococci.</title>
        <authorList>
            <person name="Zhong Z."/>
            <person name="Sun Z."/>
            <person name="Liu W."/>
            <person name="Zhang W."/>
            <person name="Zhang H."/>
        </authorList>
    </citation>
    <scope>NUCLEOTIDE SEQUENCE [LARGE SCALE GENOMIC DNA]</scope>
    <source>
        <strain evidence="2 4">DSM 22801</strain>
    </source>
</reference>
<evidence type="ECO:0000313" key="3">
    <source>
        <dbReference type="Proteomes" id="UP000065511"/>
    </source>
</evidence>
<protein>
    <submittedName>
        <fullName evidence="2">Uncharacterized protein</fullName>
    </submittedName>
</protein>
<reference evidence="1 3" key="2">
    <citation type="submission" date="2015-12" db="EMBL/GenBank/DDBJ databases">
        <authorList>
            <person name="Lauer A."/>
            <person name="Humrighouse B."/>
            <person name="Loparev V."/>
            <person name="Shewmaker P.L."/>
            <person name="Whitney A.M."/>
            <person name="McLaughlin R.W."/>
        </authorList>
    </citation>
    <scope>NUCLEOTIDE SEQUENCE [LARGE SCALE GENOMIC DNA]</scope>
    <source>
        <strain evidence="1 3">LMG 23085</strain>
    </source>
</reference>
<keyword evidence="3" id="KW-1185">Reference proteome</keyword>
<evidence type="ECO:0000313" key="2">
    <source>
        <dbReference type="EMBL" id="OJG91913.1"/>
    </source>
</evidence>
<sequence>MDDHCQSGRISTAFFWDKTKNAIGAVSEKKLFFQQRSKNTSIRKVHGFLFSPVAQNLTTFYHPKTTNTAINYLEKVCRLY</sequence>
<dbReference type="KEGG" id="ess:ATZ33_08930"/>
<name>A0A0S3KB63_9ENTE</name>
<organism evidence="2 4">
    <name type="scientific">Enterococcus silesiacus</name>
    <dbReference type="NCBI Taxonomy" id="332949"/>
    <lineage>
        <taxon>Bacteria</taxon>
        <taxon>Bacillati</taxon>
        <taxon>Bacillota</taxon>
        <taxon>Bacilli</taxon>
        <taxon>Lactobacillales</taxon>
        <taxon>Enterococcaceae</taxon>
        <taxon>Enterococcus</taxon>
    </lineage>
</organism>